<dbReference type="Pfam" id="PF01061">
    <property type="entry name" value="ABC2_membrane"/>
    <property type="match status" value="1"/>
</dbReference>
<protein>
    <recommendedName>
        <fullName evidence="10">ABC transporter domain-containing protein</fullName>
    </recommendedName>
</protein>
<evidence type="ECO:0000313" key="12">
    <source>
        <dbReference type="Proteomes" id="UP000037069"/>
    </source>
</evidence>
<dbReference type="Gene3D" id="3.40.50.300">
    <property type="entry name" value="P-loop containing nucleotide triphosphate hydrolases"/>
    <property type="match status" value="1"/>
</dbReference>
<dbReference type="OMA" id="MAVTYWM"/>
<sequence>MELSSFIKETKDVEFQDVYYTVEMKKNFVKVIGQREILKGVSGSFRNGQLSAIMGPSGAGKSSLLNAISGYCTSGVSGHLKIDRKNSCYITQEDHHQTLLSVEELMHLACDLKIKREDCKNKKQLIEDILVNLNLNHRRNVKANKLSGGERKRLSVALELVANPKIFFLDEPTSGLDEVTALQCIRLLSHLAKQGHTVVCTIHQPSATIFNYFDNVYVLAQGKCVYQGPPLALVPFLDQAQMECPKHYSPSDYIIELCDFEGPNIINHLSSLMDNGKLIYSPPLLIDNNKNVADKGVASADTPSFIFRHAVTSFFPEINQTPGFSSLLTKSHNSFFTGTSLLVEHMKMFSKNLSKSSEGTSGFQQFCVLTRIMFLRILRARIPIIIQFIHHAMVGLCFGLLFYNLGNQGSHMFAHLKFCISAILMIAYTQVTIPVLTFPLEVQIVKKETFNHWYSLTPYYMAMSISRLPLQIVYNVIYLSIIYWMTGFPPQWWRFAIFIAVGLMTSFVAEGLGLSIGATFSITNGSVVGPMIIASFIGLAIYGFDFAPQIPDLMNFGMKTSFMRNGVVALVLTLFGYGRETLDCDDIYCHFSDPRVLLRFLDLEKVTLQQQFMYLFVLLVLFRSLLYISLRVQCKT</sequence>
<comment type="caution">
    <text evidence="11">The sequence shown here is derived from an EMBL/GenBank/DDBJ whole genome shotgun (WGS) entry which is preliminary data.</text>
</comment>
<evidence type="ECO:0000256" key="4">
    <source>
        <dbReference type="ARBA" id="ARBA00022692"/>
    </source>
</evidence>
<keyword evidence="6" id="KW-0067">ATP-binding</keyword>
<dbReference type="GO" id="GO:0016887">
    <property type="term" value="F:ATP hydrolysis activity"/>
    <property type="evidence" value="ECO:0007669"/>
    <property type="project" value="InterPro"/>
</dbReference>
<name>A0A0L0CDT2_LUCCU</name>
<dbReference type="PROSITE" id="PS00211">
    <property type="entry name" value="ABC_TRANSPORTER_1"/>
    <property type="match status" value="1"/>
</dbReference>
<evidence type="ECO:0000259" key="10">
    <source>
        <dbReference type="PROSITE" id="PS50893"/>
    </source>
</evidence>
<dbReference type="AlphaFoldDB" id="A0A0L0CDT2"/>
<dbReference type="EMBL" id="JRES01000502">
    <property type="protein sequence ID" value="KNC30573.1"/>
    <property type="molecule type" value="Genomic_DNA"/>
</dbReference>
<dbReference type="SMART" id="SM00382">
    <property type="entry name" value="AAA"/>
    <property type="match status" value="1"/>
</dbReference>
<feature type="transmembrane region" description="Helical" evidence="9">
    <location>
        <begin position="562"/>
        <end position="578"/>
    </location>
</feature>
<evidence type="ECO:0000256" key="9">
    <source>
        <dbReference type="SAM" id="Phobius"/>
    </source>
</evidence>
<dbReference type="OrthoDB" id="66620at2759"/>
<feature type="domain" description="ABC transporter" evidence="10">
    <location>
        <begin position="13"/>
        <end position="246"/>
    </location>
</feature>
<dbReference type="InterPro" id="IPR003439">
    <property type="entry name" value="ABC_transporter-like_ATP-bd"/>
</dbReference>
<dbReference type="InterPro" id="IPR017871">
    <property type="entry name" value="ABC_transporter-like_CS"/>
</dbReference>
<dbReference type="PROSITE" id="PS50893">
    <property type="entry name" value="ABC_TRANSPORTER_2"/>
    <property type="match status" value="1"/>
</dbReference>
<feature type="transmembrane region" description="Helical" evidence="9">
    <location>
        <begin position="418"/>
        <end position="440"/>
    </location>
</feature>
<comment type="subcellular location">
    <subcellularLocation>
        <location evidence="1">Membrane</location>
        <topology evidence="1">Multi-pass membrane protein</topology>
    </subcellularLocation>
</comment>
<dbReference type="GO" id="GO:0005886">
    <property type="term" value="C:plasma membrane"/>
    <property type="evidence" value="ECO:0007669"/>
    <property type="project" value="TreeGrafter"/>
</dbReference>
<evidence type="ECO:0000256" key="7">
    <source>
        <dbReference type="ARBA" id="ARBA00022989"/>
    </source>
</evidence>
<evidence type="ECO:0000256" key="2">
    <source>
        <dbReference type="ARBA" id="ARBA00005814"/>
    </source>
</evidence>
<feature type="transmembrane region" description="Helical" evidence="9">
    <location>
        <begin position="460"/>
        <end position="483"/>
    </location>
</feature>
<reference evidence="11 12" key="1">
    <citation type="journal article" date="2015" name="Nat. Commun.">
        <title>Lucilia cuprina genome unlocks parasitic fly biology to underpin future interventions.</title>
        <authorList>
            <person name="Anstead C.A."/>
            <person name="Korhonen P.K."/>
            <person name="Young N.D."/>
            <person name="Hall R.S."/>
            <person name="Jex A.R."/>
            <person name="Murali S.C."/>
            <person name="Hughes D.S."/>
            <person name="Lee S.F."/>
            <person name="Perry T."/>
            <person name="Stroehlein A.J."/>
            <person name="Ansell B.R."/>
            <person name="Breugelmans B."/>
            <person name="Hofmann A."/>
            <person name="Qu J."/>
            <person name="Dugan S."/>
            <person name="Lee S.L."/>
            <person name="Chao H."/>
            <person name="Dinh H."/>
            <person name="Han Y."/>
            <person name="Doddapaneni H.V."/>
            <person name="Worley K.C."/>
            <person name="Muzny D.M."/>
            <person name="Ioannidis P."/>
            <person name="Waterhouse R.M."/>
            <person name="Zdobnov E.M."/>
            <person name="James P.J."/>
            <person name="Bagnall N.H."/>
            <person name="Kotze A.C."/>
            <person name="Gibbs R.A."/>
            <person name="Richards S."/>
            <person name="Batterham P."/>
            <person name="Gasser R.B."/>
        </authorList>
    </citation>
    <scope>NUCLEOTIDE SEQUENCE [LARGE SCALE GENOMIC DNA]</scope>
    <source>
        <strain evidence="11 12">LS</strain>
        <tissue evidence="11">Full body</tissue>
    </source>
</reference>
<organism evidence="11 12">
    <name type="scientific">Lucilia cuprina</name>
    <name type="common">Green bottle fly</name>
    <name type="synonym">Australian sheep blowfly</name>
    <dbReference type="NCBI Taxonomy" id="7375"/>
    <lineage>
        <taxon>Eukaryota</taxon>
        <taxon>Metazoa</taxon>
        <taxon>Ecdysozoa</taxon>
        <taxon>Arthropoda</taxon>
        <taxon>Hexapoda</taxon>
        <taxon>Insecta</taxon>
        <taxon>Pterygota</taxon>
        <taxon>Neoptera</taxon>
        <taxon>Endopterygota</taxon>
        <taxon>Diptera</taxon>
        <taxon>Brachycera</taxon>
        <taxon>Muscomorpha</taxon>
        <taxon>Oestroidea</taxon>
        <taxon>Calliphoridae</taxon>
        <taxon>Luciliinae</taxon>
        <taxon>Lucilia</taxon>
    </lineage>
</organism>
<keyword evidence="3" id="KW-0813">Transport</keyword>
<feature type="transmembrane region" description="Helical" evidence="9">
    <location>
        <begin position="612"/>
        <end position="630"/>
    </location>
</feature>
<keyword evidence="7 9" id="KW-1133">Transmembrane helix</keyword>
<keyword evidence="4 9" id="KW-0812">Transmembrane</keyword>
<dbReference type="InterPro" id="IPR013525">
    <property type="entry name" value="ABC2_TM"/>
</dbReference>
<evidence type="ECO:0000256" key="6">
    <source>
        <dbReference type="ARBA" id="ARBA00022840"/>
    </source>
</evidence>
<feature type="transmembrane region" description="Helical" evidence="9">
    <location>
        <begin position="384"/>
        <end position="406"/>
    </location>
</feature>
<keyword evidence="12" id="KW-1185">Reference proteome</keyword>
<dbReference type="Pfam" id="PF00005">
    <property type="entry name" value="ABC_tran"/>
    <property type="match status" value="1"/>
</dbReference>
<dbReference type="PANTHER" id="PTHR48041:SF105">
    <property type="entry name" value="FI02074P"/>
    <property type="match status" value="1"/>
</dbReference>
<accession>A0A0L0CDT2</accession>
<dbReference type="SUPFAM" id="SSF52540">
    <property type="entry name" value="P-loop containing nucleoside triphosphate hydrolases"/>
    <property type="match status" value="1"/>
</dbReference>
<dbReference type="Proteomes" id="UP000037069">
    <property type="component" value="Unassembled WGS sequence"/>
</dbReference>
<dbReference type="PANTHER" id="PTHR48041">
    <property type="entry name" value="ABC TRANSPORTER G FAMILY MEMBER 28"/>
    <property type="match status" value="1"/>
</dbReference>
<evidence type="ECO:0000256" key="1">
    <source>
        <dbReference type="ARBA" id="ARBA00004141"/>
    </source>
</evidence>
<dbReference type="InterPro" id="IPR027417">
    <property type="entry name" value="P-loop_NTPase"/>
</dbReference>
<evidence type="ECO:0000313" key="11">
    <source>
        <dbReference type="EMBL" id="KNC30573.1"/>
    </source>
</evidence>
<feature type="transmembrane region" description="Helical" evidence="9">
    <location>
        <begin position="522"/>
        <end position="542"/>
    </location>
</feature>
<gene>
    <name evidence="11" type="ORF">FF38_11964</name>
</gene>
<evidence type="ECO:0000256" key="3">
    <source>
        <dbReference type="ARBA" id="ARBA00022448"/>
    </source>
</evidence>
<proteinExistence type="inferred from homology"/>
<evidence type="ECO:0000256" key="8">
    <source>
        <dbReference type="ARBA" id="ARBA00023136"/>
    </source>
</evidence>
<dbReference type="InterPro" id="IPR003593">
    <property type="entry name" value="AAA+_ATPase"/>
</dbReference>
<keyword evidence="8 9" id="KW-0472">Membrane</keyword>
<feature type="transmembrane region" description="Helical" evidence="9">
    <location>
        <begin position="495"/>
        <end position="516"/>
    </location>
</feature>
<dbReference type="GO" id="GO:0005524">
    <property type="term" value="F:ATP binding"/>
    <property type="evidence" value="ECO:0007669"/>
    <property type="project" value="UniProtKB-KW"/>
</dbReference>
<dbReference type="GO" id="GO:0140359">
    <property type="term" value="F:ABC-type transporter activity"/>
    <property type="evidence" value="ECO:0007669"/>
    <property type="project" value="InterPro"/>
</dbReference>
<dbReference type="FunFam" id="3.40.50.300:FF:002217">
    <property type="entry name" value="ATP-binding cassette sub-family G member 1"/>
    <property type="match status" value="1"/>
</dbReference>
<dbReference type="InterPro" id="IPR050352">
    <property type="entry name" value="ABCG_transporters"/>
</dbReference>
<evidence type="ECO:0000256" key="5">
    <source>
        <dbReference type="ARBA" id="ARBA00022741"/>
    </source>
</evidence>
<comment type="similarity">
    <text evidence="2">Belongs to the ABC transporter superfamily. ABCG family. Eye pigment precursor importer (TC 3.A.1.204) subfamily.</text>
</comment>
<keyword evidence="5" id="KW-0547">Nucleotide-binding</keyword>